<name>A0A644SY69_9ZZZZ</name>
<protein>
    <submittedName>
        <fullName evidence="1">Uncharacterized protein</fullName>
    </submittedName>
</protein>
<organism evidence="1">
    <name type="scientific">bioreactor metagenome</name>
    <dbReference type="NCBI Taxonomy" id="1076179"/>
    <lineage>
        <taxon>unclassified sequences</taxon>
        <taxon>metagenomes</taxon>
        <taxon>ecological metagenomes</taxon>
    </lineage>
</organism>
<accession>A0A644SY69</accession>
<dbReference type="EMBL" id="VSSQ01000010">
    <property type="protein sequence ID" value="MPL59640.1"/>
    <property type="molecule type" value="Genomic_DNA"/>
</dbReference>
<proteinExistence type="predicted"/>
<dbReference type="AlphaFoldDB" id="A0A644SY69"/>
<evidence type="ECO:0000313" key="1">
    <source>
        <dbReference type="EMBL" id="MPL59640.1"/>
    </source>
</evidence>
<comment type="caution">
    <text evidence="1">The sequence shown here is derived from an EMBL/GenBank/DDBJ whole genome shotgun (WGS) entry which is preliminary data.</text>
</comment>
<sequence length="121" mass="13425">MKPSQKTLSDLSRSLDDAGKAPAQARAFLYKTDIQRFLGFLPLALRDEIGLAFEEKLSKDGERAKAWLIATAGIFLKDYDGSPLNHDEWEELRDMVADFSGELAMDLVSYVMGLVVENGAL</sequence>
<reference evidence="1" key="1">
    <citation type="submission" date="2019-08" db="EMBL/GenBank/DDBJ databases">
        <authorList>
            <person name="Kucharzyk K."/>
            <person name="Murdoch R.W."/>
            <person name="Higgins S."/>
            <person name="Loffler F."/>
        </authorList>
    </citation>
    <scope>NUCLEOTIDE SEQUENCE</scope>
</reference>
<gene>
    <name evidence="1" type="ORF">SDC9_05195</name>
</gene>